<evidence type="ECO:0000313" key="2">
    <source>
        <dbReference type="Proteomes" id="UP000232688"/>
    </source>
</evidence>
<evidence type="ECO:0000313" key="1">
    <source>
        <dbReference type="EMBL" id="PKC59069.1"/>
    </source>
</evidence>
<sequence>MLLAQYIPTTLPKRRKRYMETGHRSIALFNSRPDRNYRKFAPLDNWFLMRSAVSQNRSTKIFNPIRSRIEHSLYNDILLPAVYQLQVNYITSENALTVILPVFGASQESNHEGSGDSQLHKMQSCKRSVVYYPKPFEINFIRLKAPNDVATKLGIGIDKNSSHEITRIASLAKTVGAIYDLPITIGQGKNELTISDEFLVFETERDKNRKDKSLIILGVPWQYKAG</sequence>
<proteinExistence type="predicted"/>
<protein>
    <submittedName>
        <fullName evidence="1">Uncharacterized protein</fullName>
    </submittedName>
</protein>
<gene>
    <name evidence="1" type="ORF">RhiirA1_469984</name>
</gene>
<dbReference type="EMBL" id="LLXH01001404">
    <property type="protein sequence ID" value="PKC59069.1"/>
    <property type="molecule type" value="Genomic_DNA"/>
</dbReference>
<dbReference type="Proteomes" id="UP000232688">
    <property type="component" value="Unassembled WGS sequence"/>
</dbReference>
<dbReference type="OrthoDB" id="2430591at2759"/>
<dbReference type="VEuPathDB" id="FungiDB:RhiirFUN_003790"/>
<reference evidence="1 2" key="2">
    <citation type="submission" date="2017-10" db="EMBL/GenBank/DDBJ databases">
        <title>Genome analyses suggest a sexual origin of heterokaryosis in a supposedly ancient asexual fungus.</title>
        <authorList>
            <person name="Corradi N."/>
            <person name="Sedzielewska K."/>
            <person name="Noel J."/>
            <person name="Charron P."/>
            <person name="Farinelli L."/>
            <person name="Marton T."/>
            <person name="Kruger M."/>
            <person name="Pelin A."/>
            <person name="Brachmann A."/>
            <person name="Corradi N."/>
        </authorList>
    </citation>
    <scope>NUCLEOTIDE SEQUENCE [LARGE SCALE GENOMIC DNA]</scope>
    <source>
        <strain evidence="1 2">A1</strain>
    </source>
</reference>
<accession>A0A2I1F2Y5</accession>
<organism evidence="1 2">
    <name type="scientific">Rhizophagus irregularis</name>
    <dbReference type="NCBI Taxonomy" id="588596"/>
    <lineage>
        <taxon>Eukaryota</taxon>
        <taxon>Fungi</taxon>
        <taxon>Fungi incertae sedis</taxon>
        <taxon>Mucoromycota</taxon>
        <taxon>Glomeromycotina</taxon>
        <taxon>Glomeromycetes</taxon>
        <taxon>Glomerales</taxon>
        <taxon>Glomeraceae</taxon>
        <taxon>Rhizophagus</taxon>
    </lineage>
</organism>
<dbReference type="AlphaFoldDB" id="A0A2I1F2Y5"/>
<reference evidence="1 2" key="1">
    <citation type="submission" date="2017-10" db="EMBL/GenBank/DDBJ databases">
        <title>Extensive intraspecific genome diversity in a model arbuscular mycorrhizal fungus.</title>
        <authorList>
            <person name="Chen E.C.H."/>
            <person name="Morin E."/>
            <person name="Baudet D."/>
            <person name="Noel J."/>
            <person name="Ndikumana S."/>
            <person name="Charron P."/>
            <person name="St-Onge C."/>
            <person name="Giorgi J."/>
            <person name="Grigoriev I.V."/>
            <person name="Roux C."/>
            <person name="Martin F.M."/>
            <person name="Corradi N."/>
        </authorList>
    </citation>
    <scope>NUCLEOTIDE SEQUENCE [LARGE SCALE GENOMIC DNA]</scope>
    <source>
        <strain evidence="1 2">A1</strain>
    </source>
</reference>
<comment type="caution">
    <text evidence="1">The sequence shown here is derived from an EMBL/GenBank/DDBJ whole genome shotgun (WGS) entry which is preliminary data.</text>
</comment>
<name>A0A2I1F2Y5_9GLOM</name>
<dbReference type="VEuPathDB" id="FungiDB:RhiirA1_469984"/>